<evidence type="ECO:0000313" key="3">
    <source>
        <dbReference type="Proteomes" id="UP000597762"/>
    </source>
</evidence>
<proteinExistence type="predicted"/>
<feature type="transmembrane region" description="Helical" evidence="1">
    <location>
        <begin position="45"/>
        <end position="72"/>
    </location>
</feature>
<keyword evidence="3" id="KW-1185">Reference proteome</keyword>
<keyword evidence="1" id="KW-1133">Transmembrane helix</keyword>
<dbReference type="AlphaFoldDB" id="A0A812EL53"/>
<reference evidence="2" key="1">
    <citation type="submission" date="2021-01" db="EMBL/GenBank/DDBJ databases">
        <authorList>
            <person name="Li R."/>
            <person name="Bekaert M."/>
        </authorList>
    </citation>
    <scope>NUCLEOTIDE SEQUENCE</scope>
    <source>
        <strain evidence="2">Farmed</strain>
    </source>
</reference>
<protein>
    <submittedName>
        <fullName evidence="2">Uncharacterized protein</fullName>
    </submittedName>
</protein>
<accession>A0A812EL53</accession>
<evidence type="ECO:0000256" key="1">
    <source>
        <dbReference type="SAM" id="Phobius"/>
    </source>
</evidence>
<keyword evidence="1" id="KW-0812">Transmembrane</keyword>
<name>A0A812EL53_ACAPH</name>
<comment type="caution">
    <text evidence="2">The sequence shown here is derived from an EMBL/GenBank/DDBJ whole genome shotgun (WGS) entry which is preliminary data.</text>
</comment>
<dbReference type="EMBL" id="CAHIKZ030005466">
    <property type="protein sequence ID" value="CAE1326062.1"/>
    <property type="molecule type" value="Genomic_DNA"/>
</dbReference>
<organism evidence="2 3">
    <name type="scientific">Acanthosepion pharaonis</name>
    <name type="common">Pharaoh cuttlefish</name>
    <name type="synonym">Sepia pharaonis</name>
    <dbReference type="NCBI Taxonomy" id="158019"/>
    <lineage>
        <taxon>Eukaryota</taxon>
        <taxon>Metazoa</taxon>
        <taxon>Spiralia</taxon>
        <taxon>Lophotrochozoa</taxon>
        <taxon>Mollusca</taxon>
        <taxon>Cephalopoda</taxon>
        <taxon>Coleoidea</taxon>
        <taxon>Decapodiformes</taxon>
        <taxon>Sepiida</taxon>
        <taxon>Sepiina</taxon>
        <taxon>Sepiidae</taxon>
        <taxon>Acanthosepion</taxon>
    </lineage>
</organism>
<keyword evidence="1" id="KW-0472">Membrane</keyword>
<feature type="transmembrane region" description="Helical" evidence="1">
    <location>
        <begin position="84"/>
        <end position="108"/>
    </location>
</feature>
<evidence type="ECO:0000313" key="2">
    <source>
        <dbReference type="EMBL" id="CAE1326062.1"/>
    </source>
</evidence>
<gene>
    <name evidence="2" type="ORF">SPHA_75623</name>
</gene>
<dbReference type="Proteomes" id="UP000597762">
    <property type="component" value="Unassembled WGS sequence"/>
</dbReference>
<feature type="transmembrane region" description="Helical" evidence="1">
    <location>
        <begin position="167"/>
        <end position="188"/>
    </location>
</feature>
<sequence>MVAHPHALHISVSPFPLLKAFFYTSQPPLLSLPPLFFLNAAAEDLLLILSLSPFILFLSFFLSFILSFFLSFFLSSVRPSLHRFFLIFFFIFFFFFLFFFFVFLFSSFRFPYASTYLSSFSSSFSSNHQKSRDSTSVFLIDCRLFCDDRTLSFLHVLPRFFPFSFNLFSIPAMTVGSSNLSYPLFIVIS</sequence>